<dbReference type="RefSeq" id="WP_345613592.1">
    <property type="nucleotide sequence ID" value="NZ_BAABJO010000067.1"/>
</dbReference>
<dbReference type="InterPro" id="IPR047137">
    <property type="entry name" value="ORF3"/>
</dbReference>
<feature type="domain" description="Coenzyme Q-binding protein COQ10 START" evidence="2">
    <location>
        <begin position="11"/>
        <end position="130"/>
    </location>
</feature>
<name>A0ABP9PBE8_9PSEU</name>
<dbReference type="Pfam" id="PF03364">
    <property type="entry name" value="Polyketide_cyc"/>
    <property type="match status" value="1"/>
</dbReference>
<gene>
    <name evidence="3" type="ORF">GCM10023320_83920</name>
</gene>
<feature type="compositionally biased region" description="Basic and acidic residues" evidence="1">
    <location>
        <begin position="135"/>
        <end position="149"/>
    </location>
</feature>
<feature type="region of interest" description="Disordered" evidence="1">
    <location>
        <begin position="135"/>
        <end position="169"/>
    </location>
</feature>
<evidence type="ECO:0000313" key="4">
    <source>
        <dbReference type="Proteomes" id="UP001500804"/>
    </source>
</evidence>
<dbReference type="Proteomes" id="UP001500804">
    <property type="component" value="Unassembled WGS sequence"/>
</dbReference>
<dbReference type="CDD" id="cd07817">
    <property type="entry name" value="SRPBCC_8"/>
    <property type="match status" value="1"/>
</dbReference>
<evidence type="ECO:0000256" key="1">
    <source>
        <dbReference type="SAM" id="MobiDB-lite"/>
    </source>
</evidence>
<dbReference type="Gene3D" id="3.30.530.20">
    <property type="match status" value="1"/>
</dbReference>
<keyword evidence="4" id="KW-1185">Reference proteome</keyword>
<dbReference type="InterPro" id="IPR023393">
    <property type="entry name" value="START-like_dom_sf"/>
</dbReference>
<proteinExistence type="predicted"/>
<dbReference type="PANTHER" id="PTHR33824:SF7">
    <property type="entry name" value="POLYKETIDE CYCLASE_DEHYDRASE AND LIPID TRANSPORT SUPERFAMILY PROTEIN"/>
    <property type="match status" value="1"/>
</dbReference>
<dbReference type="SUPFAM" id="SSF55961">
    <property type="entry name" value="Bet v1-like"/>
    <property type="match status" value="1"/>
</dbReference>
<comment type="caution">
    <text evidence="3">The sequence shown here is derived from an EMBL/GenBank/DDBJ whole genome shotgun (WGS) entry which is preliminary data.</text>
</comment>
<protein>
    <submittedName>
        <fullName evidence="3">SRPBCC family protein</fullName>
    </submittedName>
</protein>
<dbReference type="InterPro" id="IPR005031">
    <property type="entry name" value="COQ10_START"/>
</dbReference>
<evidence type="ECO:0000259" key="2">
    <source>
        <dbReference type="Pfam" id="PF03364"/>
    </source>
</evidence>
<sequence length="169" mass="19032">MTTDVVQTVDVAVPVSTAYNQWTQFESFPQFMEGVERIDQLTPTRTHWVTTIAGVQREFDAEITEQHPDERVAWRTDRGIHQSGVVTFHRIDDRRTRVTLQLEHQPEGVAEKAGDALGLVQRRVKGDLENFKSFIESRGREEGGWRGDVGRSPQRPANGPADQPGTLPG</sequence>
<dbReference type="PANTHER" id="PTHR33824">
    <property type="entry name" value="POLYKETIDE CYCLASE/DEHYDRASE AND LIPID TRANSPORT SUPERFAMILY PROTEIN"/>
    <property type="match status" value="1"/>
</dbReference>
<organism evidence="3 4">
    <name type="scientific">Pseudonocardia adelaidensis</name>
    <dbReference type="NCBI Taxonomy" id="648754"/>
    <lineage>
        <taxon>Bacteria</taxon>
        <taxon>Bacillati</taxon>
        <taxon>Actinomycetota</taxon>
        <taxon>Actinomycetes</taxon>
        <taxon>Pseudonocardiales</taxon>
        <taxon>Pseudonocardiaceae</taxon>
        <taxon>Pseudonocardia</taxon>
    </lineage>
</organism>
<reference evidence="4" key="1">
    <citation type="journal article" date="2019" name="Int. J. Syst. Evol. Microbiol.">
        <title>The Global Catalogue of Microorganisms (GCM) 10K type strain sequencing project: providing services to taxonomists for standard genome sequencing and annotation.</title>
        <authorList>
            <consortium name="The Broad Institute Genomics Platform"/>
            <consortium name="The Broad Institute Genome Sequencing Center for Infectious Disease"/>
            <person name="Wu L."/>
            <person name="Ma J."/>
        </authorList>
    </citation>
    <scope>NUCLEOTIDE SEQUENCE [LARGE SCALE GENOMIC DNA]</scope>
    <source>
        <strain evidence="4">JCM 18302</strain>
    </source>
</reference>
<dbReference type="EMBL" id="BAABJO010000067">
    <property type="protein sequence ID" value="GAA5143029.1"/>
    <property type="molecule type" value="Genomic_DNA"/>
</dbReference>
<evidence type="ECO:0000313" key="3">
    <source>
        <dbReference type="EMBL" id="GAA5143029.1"/>
    </source>
</evidence>
<accession>A0ABP9PBE8</accession>